<dbReference type="EMBL" id="RCZI01000003">
    <property type="protein sequence ID" value="TPG27998.1"/>
    <property type="molecule type" value="Genomic_DNA"/>
</dbReference>
<dbReference type="GO" id="GO:0043565">
    <property type="term" value="F:sequence-specific DNA binding"/>
    <property type="evidence" value="ECO:0007669"/>
    <property type="project" value="InterPro"/>
</dbReference>
<gene>
    <name evidence="5" type="ORF">EAH82_14450</name>
</gene>
<keyword evidence="1" id="KW-0805">Transcription regulation</keyword>
<dbReference type="SMART" id="SM00342">
    <property type="entry name" value="HTH_ARAC"/>
    <property type="match status" value="1"/>
</dbReference>
<protein>
    <submittedName>
        <fullName evidence="5">Helix-turn-helix domain-containing protein</fullName>
    </submittedName>
</protein>
<evidence type="ECO:0000313" key="5">
    <source>
        <dbReference type="EMBL" id="TPG27998.1"/>
    </source>
</evidence>
<comment type="caution">
    <text evidence="5">The sequence shown here is derived from an EMBL/GenBank/DDBJ whole genome shotgun (WGS) entry which is preliminary data.</text>
</comment>
<dbReference type="Proteomes" id="UP000319212">
    <property type="component" value="Unassembled WGS sequence"/>
</dbReference>
<dbReference type="Gene3D" id="1.10.10.60">
    <property type="entry name" value="Homeodomain-like"/>
    <property type="match status" value="1"/>
</dbReference>
<organism evidence="5 6">
    <name type="scientific">Variovorax guangxiensis</name>
    <dbReference type="NCBI Taxonomy" id="1775474"/>
    <lineage>
        <taxon>Bacteria</taxon>
        <taxon>Pseudomonadati</taxon>
        <taxon>Pseudomonadota</taxon>
        <taxon>Betaproteobacteria</taxon>
        <taxon>Burkholderiales</taxon>
        <taxon>Comamonadaceae</taxon>
        <taxon>Variovorax</taxon>
    </lineage>
</organism>
<dbReference type="OrthoDB" id="9803764at2"/>
<evidence type="ECO:0000256" key="3">
    <source>
        <dbReference type="ARBA" id="ARBA00023163"/>
    </source>
</evidence>
<feature type="domain" description="HTH araC/xylS-type" evidence="4">
    <location>
        <begin position="192"/>
        <end position="290"/>
    </location>
</feature>
<sequence>MAAVTAPDFPIFDSSDFSGEEGAFYFDLVRLEDRPDIPRGFPHRHNYYHLLWMSEAAGTHLLDFESFEARANAVFFVSPGQLHAWASTVQPKGFVINFSTEFFVQMFPRSDEIAQYPFFHIASDAPVLYLSQAQHDELLPLLLEMEKEMLGRAEARLDIVRSYLLVLLTRLRRLYPERTSEDASPQSYSLTKRFKLLIDQHYLDFGPLRDYAERLHVTERQLNDAVKRTVGKTAGQLVQERLVLEAKRLLSNTDMGVAEIAFHLHFEDHAYFSRFFKKHTQLPPGEFKKRFGSVRVTAPRP</sequence>
<name>A0A502DRH7_9BURK</name>
<evidence type="ECO:0000313" key="6">
    <source>
        <dbReference type="Proteomes" id="UP000319212"/>
    </source>
</evidence>
<accession>A0A502DRH7</accession>
<evidence type="ECO:0000256" key="1">
    <source>
        <dbReference type="ARBA" id="ARBA00023015"/>
    </source>
</evidence>
<dbReference type="InterPro" id="IPR003313">
    <property type="entry name" value="AraC-bd"/>
</dbReference>
<keyword evidence="3" id="KW-0804">Transcription</keyword>
<keyword evidence="2" id="KW-0238">DNA-binding</keyword>
<dbReference type="PANTHER" id="PTHR43280">
    <property type="entry name" value="ARAC-FAMILY TRANSCRIPTIONAL REGULATOR"/>
    <property type="match status" value="1"/>
</dbReference>
<dbReference type="SUPFAM" id="SSF46689">
    <property type="entry name" value="Homeodomain-like"/>
    <property type="match status" value="1"/>
</dbReference>
<proteinExistence type="predicted"/>
<dbReference type="InterPro" id="IPR037923">
    <property type="entry name" value="HTH-like"/>
</dbReference>
<dbReference type="GO" id="GO:0003700">
    <property type="term" value="F:DNA-binding transcription factor activity"/>
    <property type="evidence" value="ECO:0007669"/>
    <property type="project" value="InterPro"/>
</dbReference>
<dbReference type="Pfam" id="PF12833">
    <property type="entry name" value="HTH_18"/>
    <property type="match status" value="1"/>
</dbReference>
<evidence type="ECO:0000259" key="4">
    <source>
        <dbReference type="PROSITE" id="PS01124"/>
    </source>
</evidence>
<reference evidence="5 6" key="1">
    <citation type="journal article" date="2019" name="Environ. Microbiol.">
        <title>Species interactions and distinct microbial communities in high Arctic permafrost affected cryosols are associated with the CH4 and CO2 gas fluxes.</title>
        <authorList>
            <person name="Altshuler I."/>
            <person name="Hamel J."/>
            <person name="Turney S."/>
            <person name="Magnuson E."/>
            <person name="Levesque R."/>
            <person name="Greer C."/>
            <person name="Whyte L.G."/>
        </authorList>
    </citation>
    <scope>NUCLEOTIDE SEQUENCE [LARGE SCALE GENOMIC DNA]</scope>
    <source>
        <strain evidence="5 6">S06.C</strain>
    </source>
</reference>
<dbReference type="PROSITE" id="PS01124">
    <property type="entry name" value="HTH_ARAC_FAMILY_2"/>
    <property type="match status" value="1"/>
</dbReference>
<evidence type="ECO:0000256" key="2">
    <source>
        <dbReference type="ARBA" id="ARBA00023125"/>
    </source>
</evidence>
<dbReference type="PANTHER" id="PTHR43280:SF32">
    <property type="entry name" value="TRANSCRIPTIONAL REGULATORY PROTEIN"/>
    <property type="match status" value="1"/>
</dbReference>
<dbReference type="SUPFAM" id="SSF51215">
    <property type="entry name" value="Regulatory protein AraC"/>
    <property type="match status" value="1"/>
</dbReference>
<dbReference type="AlphaFoldDB" id="A0A502DRH7"/>
<dbReference type="Pfam" id="PF02311">
    <property type="entry name" value="AraC_binding"/>
    <property type="match status" value="1"/>
</dbReference>
<dbReference type="InterPro" id="IPR009057">
    <property type="entry name" value="Homeodomain-like_sf"/>
</dbReference>
<dbReference type="InterPro" id="IPR018060">
    <property type="entry name" value="HTH_AraC"/>
</dbReference>